<dbReference type="InterPro" id="IPR013324">
    <property type="entry name" value="RNA_pol_sigma_r3/r4-like"/>
</dbReference>
<sequence length="267" mass="30323">MSELPMADGAAAGPVRTQRGRPTGFSQVLRRSVAGDNEAVKQALRWYMPMMSKLVLTRLGKGSGQALSNDERIDAAGEILLNLQAVAFTKADESTITHFTNFLASVARVEVFAELDQRRRRKGRTKMIKREVERRRRMGIPVEEVSGEPDPAEQVSGEELLGVLGRFIEVELPRQLRASVVARWIEGKDEPTIARQMHIHKSMVQQHLLKASELILKRFGPTLRELAPDLVSEAKKRVEDAEAREYDKKRRFRERQYQTHRDGETTP</sequence>
<reference evidence="2 3" key="1">
    <citation type="journal article" date="2016" name="Nat. Commun.">
        <title>Thousands of microbial genomes shed light on interconnected biogeochemical processes in an aquifer system.</title>
        <authorList>
            <person name="Anantharaman K."/>
            <person name="Brown C.T."/>
            <person name="Hug L.A."/>
            <person name="Sharon I."/>
            <person name="Castelle C.J."/>
            <person name="Probst A.J."/>
            <person name="Thomas B.C."/>
            <person name="Singh A."/>
            <person name="Wilkins M.J."/>
            <person name="Karaoz U."/>
            <person name="Brodie E.L."/>
            <person name="Williams K.H."/>
            <person name="Hubbard S.S."/>
            <person name="Banfield J.F."/>
        </authorList>
    </citation>
    <scope>NUCLEOTIDE SEQUENCE [LARGE SCALE GENOMIC DNA]</scope>
    <source>
        <strain evidence="3">RIFCSPLOWO2_12_FULL_64_10</strain>
    </source>
</reference>
<dbReference type="EMBL" id="MFKF01000033">
    <property type="protein sequence ID" value="OGG56392.1"/>
    <property type="molecule type" value="Genomic_DNA"/>
</dbReference>
<comment type="caution">
    <text evidence="2">The sequence shown here is derived from an EMBL/GenBank/DDBJ whole genome shotgun (WGS) entry which is preliminary data.</text>
</comment>
<protein>
    <submittedName>
        <fullName evidence="2">Uncharacterized protein</fullName>
    </submittedName>
</protein>
<proteinExistence type="predicted"/>
<evidence type="ECO:0000313" key="3">
    <source>
        <dbReference type="Proteomes" id="UP000178606"/>
    </source>
</evidence>
<name>A0A1F6D5T7_HANXR</name>
<evidence type="ECO:0000256" key="1">
    <source>
        <dbReference type="SAM" id="MobiDB-lite"/>
    </source>
</evidence>
<dbReference type="Proteomes" id="UP000178606">
    <property type="component" value="Unassembled WGS sequence"/>
</dbReference>
<organism evidence="2 3">
    <name type="scientific">Handelsmanbacteria sp. (strain RIFCSPLOWO2_12_FULL_64_10)</name>
    <dbReference type="NCBI Taxonomy" id="1817868"/>
    <lineage>
        <taxon>Bacteria</taxon>
        <taxon>Candidatus Handelsmaniibacteriota</taxon>
    </lineage>
</organism>
<gene>
    <name evidence="2" type="ORF">A3F84_20840</name>
</gene>
<feature type="region of interest" description="Disordered" evidence="1">
    <location>
        <begin position="236"/>
        <end position="267"/>
    </location>
</feature>
<dbReference type="AlphaFoldDB" id="A0A1F6D5T7"/>
<feature type="region of interest" description="Disordered" evidence="1">
    <location>
        <begin position="1"/>
        <end position="24"/>
    </location>
</feature>
<dbReference type="SUPFAM" id="SSF88659">
    <property type="entry name" value="Sigma3 and sigma4 domains of RNA polymerase sigma factors"/>
    <property type="match status" value="1"/>
</dbReference>
<accession>A0A1F6D5T7</accession>
<evidence type="ECO:0000313" key="2">
    <source>
        <dbReference type="EMBL" id="OGG56392.1"/>
    </source>
</evidence>